<evidence type="ECO:0000256" key="7">
    <source>
        <dbReference type="ARBA" id="ARBA00032221"/>
    </source>
</evidence>
<dbReference type="AlphaFoldDB" id="A9BK47"/>
<keyword evidence="4 8" id="KW-0547">Nucleotide-binding</keyword>
<dbReference type="InterPro" id="IPR027410">
    <property type="entry name" value="TCP-1-like_intermed_sf"/>
</dbReference>
<dbReference type="GO" id="GO:0051082">
    <property type="term" value="F:unfolded protein binding"/>
    <property type="evidence" value="ECO:0007669"/>
    <property type="project" value="InterPro"/>
</dbReference>
<dbReference type="GeneID" id="5739564"/>
<sequence>MLEPSSFFLKNLGQDLSSVSKVLFNIKECLKITETIKTTLGPSSMDKFIQYEKDKTMITNDGATIMNLIKPKNEVSKILIEIAKSQDFEVGDGTTTVCLICGELLMLSKELLEEKIHPRDISKIFKKGALIASQIIKEVSIEPPFLDIKLLKKILMSCCATSLNSKLISGKRHIFSEIIVSTCLIMGKEFDPNMISVKSVLGGANNDSFFIKGICLKKPFSYAGYEKQTKKHYFPQILLLNIELEIKNEEKDGEAKLKSMKNYKKFIDAEWSIIYEKLDRISETKVKAVFSTQAIGDLATQYFAERSVICGGRISSDDITRISKGTGARFVSSIANVSKFVTGKCGILEEKPIGRERFIFILGCSNKSITIMLRGSSIKLLEETKRCLNDGIMVVRRVLKNQSVVAGAGAIEMKIASKLRKYMKAITGKNQIILKKFAQALEIIPKTICENGGLDSITILSNLRSIHESSDCWEGINVEKGTIFNAFDNFIWEPVLIKINAIQAATEAACLILSIDSCFSFINEKE</sequence>
<dbReference type="InterPro" id="IPR027409">
    <property type="entry name" value="GroEL-like_apical_dom_sf"/>
</dbReference>
<keyword evidence="5 8" id="KW-0067">ATP-binding</keyword>
<dbReference type="SUPFAM" id="SSF48592">
    <property type="entry name" value="GroEL equatorial domain-like"/>
    <property type="match status" value="1"/>
</dbReference>
<dbReference type="GO" id="GO:0140662">
    <property type="term" value="F:ATP-dependent protein folding chaperone"/>
    <property type="evidence" value="ECO:0007669"/>
    <property type="project" value="InterPro"/>
</dbReference>
<evidence type="ECO:0000313" key="10">
    <source>
        <dbReference type="Proteomes" id="UP000243127"/>
    </source>
</evidence>
<dbReference type="EMBL" id="CP000881">
    <property type="protein sequence ID" value="ABW97880.1"/>
    <property type="molecule type" value="Genomic_DNA"/>
</dbReference>
<evidence type="ECO:0000313" key="9">
    <source>
        <dbReference type="EMBL" id="ABW97880.1"/>
    </source>
</evidence>
<accession>A9BK47</accession>
<dbReference type="Gene3D" id="3.50.7.10">
    <property type="entry name" value="GroEL"/>
    <property type="match status" value="1"/>
</dbReference>
<keyword evidence="6 8" id="KW-0143">Chaperone</keyword>
<dbReference type="InterPro" id="IPR027413">
    <property type="entry name" value="GROEL-like_equatorial_sf"/>
</dbReference>
<evidence type="ECO:0000256" key="3">
    <source>
        <dbReference type="ARBA" id="ARBA00022490"/>
    </source>
</evidence>
<dbReference type="GO" id="GO:0016887">
    <property type="term" value="F:ATP hydrolysis activity"/>
    <property type="evidence" value="ECO:0007669"/>
    <property type="project" value="InterPro"/>
</dbReference>
<evidence type="ECO:0000256" key="4">
    <source>
        <dbReference type="ARBA" id="ARBA00022741"/>
    </source>
</evidence>
<name>A9BK47_HEMAN</name>
<comment type="similarity">
    <text evidence="2 8">Belongs to the TCP-1 chaperonin family.</text>
</comment>
<dbReference type="Gene3D" id="1.10.560.10">
    <property type="entry name" value="GroEL-like equatorial domain"/>
    <property type="match status" value="1"/>
</dbReference>
<dbReference type="InterPro" id="IPR017998">
    <property type="entry name" value="Chaperone_TCP-1"/>
</dbReference>
<dbReference type="InterPro" id="IPR002423">
    <property type="entry name" value="Cpn60/GroEL/TCP-1"/>
</dbReference>
<dbReference type="SUPFAM" id="SSF54849">
    <property type="entry name" value="GroEL-intermediate domain like"/>
    <property type="match status" value="1"/>
</dbReference>
<dbReference type="Pfam" id="PF00118">
    <property type="entry name" value="Cpn60_TCP1"/>
    <property type="match status" value="1"/>
</dbReference>
<dbReference type="PANTHER" id="PTHR11353">
    <property type="entry name" value="CHAPERONIN"/>
    <property type="match status" value="1"/>
</dbReference>
<keyword evidence="3" id="KW-0963">Cytoplasm</keyword>
<protein>
    <recommendedName>
        <fullName evidence="7">CCT-eta</fullName>
    </recommendedName>
</protein>
<gene>
    <name evidence="9" type="ORF">HAN_1g34</name>
</gene>
<keyword evidence="9" id="KW-0542">Nucleomorph</keyword>
<geneLocation type="nucleomorph" evidence="9"/>
<evidence type="ECO:0000256" key="1">
    <source>
        <dbReference type="ARBA" id="ARBA00004496"/>
    </source>
</evidence>
<dbReference type="Proteomes" id="UP000243127">
    <property type="component" value="Nucleomorph 1"/>
</dbReference>
<dbReference type="GO" id="GO:0005832">
    <property type="term" value="C:chaperonin-containing T-complex"/>
    <property type="evidence" value="ECO:0007669"/>
    <property type="project" value="UniProtKB-ARBA"/>
</dbReference>
<dbReference type="FunFam" id="3.50.7.10:FF:000006">
    <property type="entry name" value="T-complex protein 1 subunit eta"/>
    <property type="match status" value="1"/>
</dbReference>
<comment type="subcellular location">
    <subcellularLocation>
        <location evidence="1">Cytoplasm</location>
    </subcellularLocation>
</comment>
<dbReference type="FunFam" id="1.10.560.10:FF:000017">
    <property type="entry name" value="T-complex protein 1 subunit eta"/>
    <property type="match status" value="1"/>
</dbReference>
<dbReference type="PROSITE" id="PS00750">
    <property type="entry name" value="TCP1_1"/>
    <property type="match status" value="1"/>
</dbReference>
<dbReference type="GO" id="GO:0005524">
    <property type="term" value="F:ATP binding"/>
    <property type="evidence" value="ECO:0007669"/>
    <property type="project" value="UniProtKB-KW"/>
</dbReference>
<proteinExistence type="inferred from homology"/>
<dbReference type="PRINTS" id="PR00304">
    <property type="entry name" value="TCOMPLEXTCP1"/>
</dbReference>
<dbReference type="InterPro" id="IPR002194">
    <property type="entry name" value="Chaperonin_TCP-1_CS"/>
</dbReference>
<organism evidence="9 10">
    <name type="scientific">Hemiselmis andersenii</name>
    <name type="common">Cryptophyte alga</name>
    <dbReference type="NCBI Taxonomy" id="464988"/>
    <lineage>
        <taxon>Eukaryota</taxon>
        <taxon>Cryptophyceae</taxon>
        <taxon>Cryptomonadales</taxon>
        <taxon>Hemiselmidaceae</taxon>
        <taxon>Hemiselmis</taxon>
    </lineage>
</organism>
<dbReference type="Gene3D" id="3.30.260.10">
    <property type="entry name" value="TCP-1-like chaperonin intermediate domain"/>
    <property type="match status" value="1"/>
</dbReference>
<dbReference type="SUPFAM" id="SSF52029">
    <property type="entry name" value="GroEL apical domain-like"/>
    <property type="match status" value="1"/>
</dbReference>
<dbReference type="PROSITE" id="PS00995">
    <property type="entry name" value="TCP1_3"/>
    <property type="match status" value="1"/>
</dbReference>
<reference evidence="9 10" key="1">
    <citation type="journal article" date="2007" name="Proc. Natl. Acad. Sci. U.S.A.">
        <title>Nucleomorph genome of Hemiselmis andersenii reveals complete intron loss and compaction as a driver of protein structure and function.</title>
        <authorList>
            <person name="Lane C.E."/>
            <person name="van den Heuvel K."/>
            <person name="Kozera C."/>
            <person name="Curtis B.A."/>
            <person name="Parsons B.J."/>
            <person name="Bowman S."/>
            <person name="Archibald J.M."/>
        </authorList>
    </citation>
    <scope>NUCLEOTIDE SEQUENCE [LARGE SCALE GENOMIC DNA]</scope>
    <source>
        <strain evidence="9 10">CCMP644</strain>
    </source>
</reference>
<evidence type="ECO:0000256" key="2">
    <source>
        <dbReference type="ARBA" id="ARBA00008020"/>
    </source>
</evidence>
<evidence type="ECO:0000256" key="8">
    <source>
        <dbReference type="RuleBase" id="RU004187"/>
    </source>
</evidence>
<evidence type="ECO:0000256" key="5">
    <source>
        <dbReference type="ARBA" id="ARBA00022840"/>
    </source>
</evidence>
<dbReference type="RefSeq" id="XP_001712205.1">
    <property type="nucleotide sequence ID" value="XM_001712153.1"/>
</dbReference>
<evidence type="ECO:0000256" key="6">
    <source>
        <dbReference type="ARBA" id="ARBA00023186"/>
    </source>
</evidence>